<dbReference type="Proteomes" id="UP001233999">
    <property type="component" value="Unassembled WGS sequence"/>
</dbReference>
<evidence type="ECO:0000256" key="1">
    <source>
        <dbReference type="ARBA" id="ARBA00012647"/>
    </source>
</evidence>
<proteinExistence type="predicted"/>
<dbReference type="GO" id="GO:0046872">
    <property type="term" value="F:metal ion binding"/>
    <property type="evidence" value="ECO:0007669"/>
    <property type="project" value="UniProtKB-KW"/>
</dbReference>
<dbReference type="InterPro" id="IPR017850">
    <property type="entry name" value="Alkaline_phosphatase_core_sf"/>
</dbReference>
<keyword evidence="4" id="KW-1185">Reference proteome</keyword>
<dbReference type="AlphaFoldDB" id="A0AAD8ELW7"/>
<comment type="cofactor">
    <cofactor evidence="2">
        <name>Zn(2+)</name>
        <dbReference type="ChEBI" id="CHEBI:29105"/>
    </cofactor>
    <text evidence="2">Binds 2 Zn(2+) ions.</text>
</comment>
<protein>
    <recommendedName>
        <fullName evidence="1">alkaline phosphatase</fullName>
        <ecNumber evidence="1">3.1.3.1</ecNumber>
    </recommendedName>
</protein>
<sequence length="83" mass="9549">MSTDRNYWYEMARTAIRRRLQESTLLEPQQFAKNVILFVGDGLGMTTLTASRILKGQRHGRSGEEENLVWDHFPAVSLARVIN</sequence>
<dbReference type="PANTHER" id="PTHR11596">
    <property type="entry name" value="ALKALINE PHOSPHATASE"/>
    <property type="match status" value="1"/>
</dbReference>
<keyword evidence="2" id="KW-0862">Zinc</keyword>
<accession>A0AAD8ELW7</accession>
<name>A0AAD8ELW7_DIPPU</name>
<reference evidence="3" key="2">
    <citation type="submission" date="2023-05" db="EMBL/GenBank/DDBJ databases">
        <authorList>
            <person name="Fouks B."/>
        </authorList>
    </citation>
    <scope>NUCLEOTIDE SEQUENCE</scope>
    <source>
        <strain evidence="3">Stay&amp;Tobe</strain>
        <tissue evidence="3">Testes</tissue>
    </source>
</reference>
<reference evidence="3" key="1">
    <citation type="journal article" date="2023" name="IScience">
        <title>Live-bearing cockroach genome reveals convergent evolutionary mechanisms linked to viviparity in insects and beyond.</title>
        <authorList>
            <person name="Fouks B."/>
            <person name="Harrison M.C."/>
            <person name="Mikhailova A.A."/>
            <person name="Marchal E."/>
            <person name="English S."/>
            <person name="Carruthers M."/>
            <person name="Jennings E.C."/>
            <person name="Chiamaka E.L."/>
            <person name="Frigard R.A."/>
            <person name="Pippel M."/>
            <person name="Attardo G.M."/>
            <person name="Benoit J.B."/>
            <person name="Bornberg-Bauer E."/>
            <person name="Tobe S.S."/>
        </authorList>
    </citation>
    <scope>NUCLEOTIDE SEQUENCE</scope>
    <source>
        <strain evidence="3">Stay&amp;Tobe</strain>
    </source>
</reference>
<dbReference type="SUPFAM" id="SSF53649">
    <property type="entry name" value="Alkaline phosphatase-like"/>
    <property type="match status" value="1"/>
</dbReference>
<evidence type="ECO:0000313" key="4">
    <source>
        <dbReference type="Proteomes" id="UP001233999"/>
    </source>
</evidence>
<evidence type="ECO:0000313" key="3">
    <source>
        <dbReference type="EMBL" id="KAJ9595525.1"/>
    </source>
</evidence>
<dbReference type="EC" id="3.1.3.1" evidence="1"/>
<feature type="binding site" evidence="2">
    <location>
        <position position="41"/>
    </location>
    <ligand>
        <name>Mg(2+)</name>
        <dbReference type="ChEBI" id="CHEBI:18420"/>
    </ligand>
</feature>
<keyword evidence="2" id="KW-0479">Metal-binding</keyword>
<dbReference type="InterPro" id="IPR001952">
    <property type="entry name" value="Alkaline_phosphatase"/>
</dbReference>
<dbReference type="PANTHER" id="PTHR11596:SF91">
    <property type="entry name" value="ALKALINE PHOSPHATASE-RELATED"/>
    <property type="match status" value="1"/>
</dbReference>
<dbReference type="Gene3D" id="3.40.720.10">
    <property type="entry name" value="Alkaline Phosphatase, subunit A"/>
    <property type="match status" value="1"/>
</dbReference>
<comment type="caution">
    <text evidence="3">The sequence shown here is derived from an EMBL/GenBank/DDBJ whole genome shotgun (WGS) entry which is preliminary data.</text>
</comment>
<feature type="binding site" evidence="2">
    <location>
        <position position="41"/>
    </location>
    <ligand>
        <name>Zn(2+)</name>
        <dbReference type="ChEBI" id="CHEBI:29105"/>
        <label>2</label>
    </ligand>
</feature>
<dbReference type="EMBL" id="JASPKZ010002332">
    <property type="protein sequence ID" value="KAJ9595525.1"/>
    <property type="molecule type" value="Genomic_DNA"/>
</dbReference>
<organism evidence="3 4">
    <name type="scientific">Diploptera punctata</name>
    <name type="common">Pacific beetle cockroach</name>
    <dbReference type="NCBI Taxonomy" id="6984"/>
    <lineage>
        <taxon>Eukaryota</taxon>
        <taxon>Metazoa</taxon>
        <taxon>Ecdysozoa</taxon>
        <taxon>Arthropoda</taxon>
        <taxon>Hexapoda</taxon>
        <taxon>Insecta</taxon>
        <taxon>Pterygota</taxon>
        <taxon>Neoptera</taxon>
        <taxon>Polyneoptera</taxon>
        <taxon>Dictyoptera</taxon>
        <taxon>Blattodea</taxon>
        <taxon>Blaberoidea</taxon>
        <taxon>Blaberidae</taxon>
        <taxon>Diplopterinae</taxon>
        <taxon>Diploptera</taxon>
    </lineage>
</organism>
<dbReference type="GO" id="GO:0004035">
    <property type="term" value="F:alkaline phosphatase activity"/>
    <property type="evidence" value="ECO:0007669"/>
    <property type="project" value="UniProtKB-EC"/>
</dbReference>
<keyword evidence="2" id="KW-0460">Magnesium</keyword>
<gene>
    <name evidence="3" type="ORF">L9F63_013290</name>
</gene>
<evidence type="ECO:0000256" key="2">
    <source>
        <dbReference type="PIRSR" id="PIRSR601952-2"/>
    </source>
</evidence>
<dbReference type="Pfam" id="PF00245">
    <property type="entry name" value="Alk_phosphatase"/>
    <property type="match status" value="1"/>
</dbReference>
<comment type="cofactor">
    <cofactor evidence="2">
        <name>Mg(2+)</name>
        <dbReference type="ChEBI" id="CHEBI:18420"/>
    </cofactor>
    <text evidence="2">Binds 1 Mg(2+) ion.</text>
</comment>